<dbReference type="Pfam" id="PF00106">
    <property type="entry name" value="adh_short"/>
    <property type="match status" value="1"/>
</dbReference>
<dbReference type="PANTHER" id="PTHR24320">
    <property type="entry name" value="RETINOL DEHYDROGENASE"/>
    <property type="match status" value="1"/>
</dbReference>
<comment type="caution">
    <text evidence="5">The sequence shown here is derived from an EMBL/GenBank/DDBJ whole genome shotgun (WGS) entry which is preliminary data.</text>
</comment>
<evidence type="ECO:0000256" key="2">
    <source>
        <dbReference type="ARBA" id="ARBA00022857"/>
    </source>
</evidence>
<dbReference type="InterPro" id="IPR002347">
    <property type="entry name" value="SDR_fam"/>
</dbReference>
<evidence type="ECO:0000256" key="3">
    <source>
        <dbReference type="ARBA" id="ARBA00023002"/>
    </source>
</evidence>
<dbReference type="Gene3D" id="3.40.50.720">
    <property type="entry name" value="NAD(P)-binding Rossmann-like Domain"/>
    <property type="match status" value="1"/>
</dbReference>
<dbReference type="SUPFAM" id="SSF51735">
    <property type="entry name" value="NAD(P)-binding Rossmann-fold domains"/>
    <property type="match status" value="1"/>
</dbReference>
<protein>
    <recommendedName>
        <fullName evidence="7">NAD(P)-binding protein</fullName>
    </recommendedName>
</protein>
<dbReference type="Proteomes" id="UP001050691">
    <property type="component" value="Unassembled WGS sequence"/>
</dbReference>
<name>A0AAV5AID1_9AGAM</name>
<keyword evidence="2" id="KW-0521">NADP</keyword>
<reference evidence="5" key="1">
    <citation type="submission" date="2021-10" db="EMBL/GenBank/DDBJ databases">
        <title>De novo Genome Assembly of Clathrus columnatus (Basidiomycota, Fungi) Using Illumina and Nanopore Sequence Data.</title>
        <authorList>
            <person name="Ogiso-Tanaka E."/>
            <person name="Itagaki H."/>
            <person name="Hosoya T."/>
            <person name="Hosaka K."/>
        </authorList>
    </citation>
    <scope>NUCLEOTIDE SEQUENCE</scope>
    <source>
        <strain evidence="5">MO-923</strain>
    </source>
</reference>
<dbReference type="PANTHER" id="PTHR24320:SF236">
    <property type="entry name" value="SHORT-CHAIN DEHYDROGENASE-RELATED"/>
    <property type="match status" value="1"/>
</dbReference>
<accession>A0AAV5AID1</accession>
<organism evidence="5 6">
    <name type="scientific">Clathrus columnatus</name>
    <dbReference type="NCBI Taxonomy" id="1419009"/>
    <lineage>
        <taxon>Eukaryota</taxon>
        <taxon>Fungi</taxon>
        <taxon>Dikarya</taxon>
        <taxon>Basidiomycota</taxon>
        <taxon>Agaricomycotina</taxon>
        <taxon>Agaricomycetes</taxon>
        <taxon>Phallomycetidae</taxon>
        <taxon>Phallales</taxon>
        <taxon>Clathraceae</taxon>
        <taxon>Clathrus</taxon>
    </lineage>
</organism>
<dbReference type="AlphaFoldDB" id="A0AAV5AID1"/>
<dbReference type="GO" id="GO:0016491">
    <property type="term" value="F:oxidoreductase activity"/>
    <property type="evidence" value="ECO:0007669"/>
    <property type="project" value="UniProtKB-KW"/>
</dbReference>
<comment type="similarity">
    <text evidence="1 4">Belongs to the short-chain dehydrogenases/reductases (SDR) family.</text>
</comment>
<keyword evidence="3" id="KW-0560">Oxidoreductase</keyword>
<evidence type="ECO:0008006" key="7">
    <source>
        <dbReference type="Google" id="ProtNLM"/>
    </source>
</evidence>
<proteinExistence type="inferred from homology"/>
<gene>
    <name evidence="5" type="ORF">Clacol_008633</name>
</gene>
<evidence type="ECO:0000256" key="4">
    <source>
        <dbReference type="RuleBase" id="RU000363"/>
    </source>
</evidence>
<evidence type="ECO:0000313" key="5">
    <source>
        <dbReference type="EMBL" id="GJJ14369.1"/>
    </source>
</evidence>
<sequence>MGNLLAAVAPYSQLSQQWPPTSNFEPKRDIPDLTGKVIVVTGAYSGIGYETAKELLRKNAKVYFACRDSQKTKETVGTLTNELKKETIGGGSGPGPGEGVVLELDLSDLNNVKRAAMEILSNEERVDVLINNAGVMVAPFELLTKQNYDLRKLEPNLTLLMPALERSTQHYKEKARVINVSSGAHTFPPDKTGFDWQVLKGGAERDKAIKNLGMFNEWKLYGVSKMGNVLMANFMARHYGDKFTSCSLNPGGIRTNLQRHIPPVKLALIRLGLHPAYVGAYTSLFAATIVPSEETNGKFFQPWARFGRADPRASNVKLQDQLKEWLEKQVEEFEKVES</sequence>
<evidence type="ECO:0000256" key="1">
    <source>
        <dbReference type="ARBA" id="ARBA00006484"/>
    </source>
</evidence>
<keyword evidence="6" id="KW-1185">Reference proteome</keyword>
<dbReference type="EMBL" id="BPWL01000009">
    <property type="protein sequence ID" value="GJJ14369.1"/>
    <property type="molecule type" value="Genomic_DNA"/>
</dbReference>
<dbReference type="InterPro" id="IPR036291">
    <property type="entry name" value="NAD(P)-bd_dom_sf"/>
</dbReference>
<dbReference type="PRINTS" id="PR00080">
    <property type="entry name" value="SDRFAMILY"/>
</dbReference>
<dbReference type="PRINTS" id="PR00081">
    <property type="entry name" value="GDHRDH"/>
</dbReference>
<evidence type="ECO:0000313" key="6">
    <source>
        <dbReference type="Proteomes" id="UP001050691"/>
    </source>
</evidence>